<dbReference type="SUPFAM" id="SSF56024">
    <property type="entry name" value="Phospholipase D/nuclease"/>
    <property type="match status" value="1"/>
</dbReference>
<accession>A0A2J6PFK5</accession>
<gene>
    <name evidence="3" type="ORF">NA56DRAFT_712856</name>
</gene>
<evidence type="ECO:0000259" key="2">
    <source>
        <dbReference type="PROSITE" id="PS50035"/>
    </source>
</evidence>
<dbReference type="OrthoDB" id="36970at2759"/>
<organism evidence="3 4">
    <name type="scientific">Hyaloscypha hepaticicola</name>
    <dbReference type="NCBI Taxonomy" id="2082293"/>
    <lineage>
        <taxon>Eukaryota</taxon>
        <taxon>Fungi</taxon>
        <taxon>Dikarya</taxon>
        <taxon>Ascomycota</taxon>
        <taxon>Pezizomycotina</taxon>
        <taxon>Leotiomycetes</taxon>
        <taxon>Helotiales</taxon>
        <taxon>Hyaloscyphaceae</taxon>
        <taxon>Hyaloscypha</taxon>
    </lineage>
</organism>
<proteinExistence type="predicted"/>
<dbReference type="Gene3D" id="3.30.870.10">
    <property type="entry name" value="Endonuclease Chain A"/>
    <property type="match status" value="1"/>
</dbReference>
<evidence type="ECO:0000313" key="4">
    <source>
        <dbReference type="Proteomes" id="UP000235672"/>
    </source>
</evidence>
<protein>
    <recommendedName>
        <fullName evidence="2">PLD phosphodiesterase domain-containing protein</fullName>
    </recommendedName>
</protein>
<dbReference type="InterPro" id="IPR025202">
    <property type="entry name" value="PLD-like_dom"/>
</dbReference>
<keyword evidence="1" id="KW-0732">Signal</keyword>
<dbReference type="GO" id="GO:0003824">
    <property type="term" value="F:catalytic activity"/>
    <property type="evidence" value="ECO:0007669"/>
    <property type="project" value="InterPro"/>
</dbReference>
<dbReference type="SMART" id="SM00155">
    <property type="entry name" value="PLDc"/>
    <property type="match status" value="1"/>
</dbReference>
<dbReference type="PROSITE" id="PS50035">
    <property type="entry name" value="PLD"/>
    <property type="match status" value="1"/>
</dbReference>
<evidence type="ECO:0000256" key="1">
    <source>
        <dbReference type="SAM" id="SignalP"/>
    </source>
</evidence>
<feature type="domain" description="PLD phosphodiesterase" evidence="2">
    <location>
        <begin position="57"/>
        <end position="84"/>
    </location>
</feature>
<evidence type="ECO:0000313" key="3">
    <source>
        <dbReference type="EMBL" id="PMD12686.1"/>
    </source>
</evidence>
<dbReference type="Pfam" id="PF13091">
    <property type="entry name" value="PLDc_2"/>
    <property type="match status" value="1"/>
</dbReference>
<dbReference type="Proteomes" id="UP000235672">
    <property type="component" value="Unassembled WGS sequence"/>
</dbReference>
<name>A0A2J6PFK5_9HELO</name>
<dbReference type="AlphaFoldDB" id="A0A2J6PFK5"/>
<reference evidence="3 4" key="1">
    <citation type="submission" date="2016-05" db="EMBL/GenBank/DDBJ databases">
        <title>A degradative enzymes factory behind the ericoid mycorrhizal symbiosis.</title>
        <authorList>
            <consortium name="DOE Joint Genome Institute"/>
            <person name="Martino E."/>
            <person name="Morin E."/>
            <person name="Grelet G."/>
            <person name="Kuo A."/>
            <person name="Kohler A."/>
            <person name="Daghino S."/>
            <person name="Barry K."/>
            <person name="Choi C."/>
            <person name="Cichocki N."/>
            <person name="Clum A."/>
            <person name="Copeland A."/>
            <person name="Hainaut M."/>
            <person name="Haridas S."/>
            <person name="Labutti K."/>
            <person name="Lindquist E."/>
            <person name="Lipzen A."/>
            <person name="Khouja H.-R."/>
            <person name="Murat C."/>
            <person name="Ohm R."/>
            <person name="Olson A."/>
            <person name="Spatafora J."/>
            <person name="Veneault-Fourrey C."/>
            <person name="Henrissat B."/>
            <person name="Grigoriev I."/>
            <person name="Martin F."/>
            <person name="Perotto S."/>
        </authorList>
    </citation>
    <scope>NUCLEOTIDE SEQUENCE [LARGE SCALE GENOMIC DNA]</scope>
    <source>
        <strain evidence="3 4">UAMH 7357</strain>
    </source>
</reference>
<feature type="signal peptide" evidence="1">
    <location>
        <begin position="1"/>
        <end position="24"/>
    </location>
</feature>
<dbReference type="InterPro" id="IPR001736">
    <property type="entry name" value="PLipase_D/transphosphatidylase"/>
</dbReference>
<keyword evidence="4" id="KW-1185">Reference proteome</keyword>
<feature type="chain" id="PRO_5014417962" description="PLD phosphodiesterase domain-containing protein" evidence="1">
    <location>
        <begin position="25"/>
        <end position="126"/>
    </location>
</feature>
<sequence length="126" mass="14236">MRGMAGLSGVTGLFSDLFTNLAAAADVFTHVDPVPLHLIDKVVDEKFQVRRALGDTTYYYNHSKIVCVDDKMLYVGSDNAYPSYNEEHGAWIEDAAEVSSWKTKFWDQMWDRAVPTNDEPEKKSKA</sequence>
<dbReference type="EMBL" id="KZ613544">
    <property type="protein sequence ID" value="PMD12686.1"/>
    <property type="molecule type" value="Genomic_DNA"/>
</dbReference>